<keyword evidence="1" id="KW-0805">Transcription regulation</keyword>
<reference evidence="5 6" key="1">
    <citation type="submission" date="2022-10" db="EMBL/GenBank/DDBJ databases">
        <authorList>
            <person name="Xie J."/>
            <person name="Shen N."/>
        </authorList>
    </citation>
    <scope>NUCLEOTIDE SEQUENCE [LARGE SCALE GENOMIC DNA]</scope>
    <source>
        <strain evidence="5 6">YIM65594</strain>
    </source>
</reference>
<dbReference type="PROSITE" id="PS50043">
    <property type="entry name" value="HTH_LUXR_2"/>
    <property type="match status" value="1"/>
</dbReference>
<protein>
    <submittedName>
        <fullName evidence="5">LuxR C-terminal-related transcriptional regulator</fullName>
    </submittedName>
</protein>
<dbReference type="RefSeq" id="WP_326014795.1">
    <property type="nucleotide sequence ID" value="NZ_JAOZYC010000035.1"/>
</dbReference>
<proteinExistence type="predicted"/>
<dbReference type="InterPro" id="IPR000792">
    <property type="entry name" value="Tscrpt_reg_LuxR_C"/>
</dbReference>
<organism evidence="5 6">
    <name type="scientific">Streptomyces endophyticus</name>
    <dbReference type="NCBI Taxonomy" id="714166"/>
    <lineage>
        <taxon>Bacteria</taxon>
        <taxon>Bacillati</taxon>
        <taxon>Actinomycetota</taxon>
        <taxon>Actinomycetes</taxon>
        <taxon>Kitasatosporales</taxon>
        <taxon>Streptomycetaceae</taxon>
        <taxon>Streptomyces</taxon>
    </lineage>
</organism>
<dbReference type="Gene3D" id="1.10.10.10">
    <property type="entry name" value="Winged helix-like DNA-binding domain superfamily/Winged helix DNA-binding domain"/>
    <property type="match status" value="1"/>
</dbReference>
<name>A0ABU6F0J7_9ACTN</name>
<keyword evidence="3" id="KW-0804">Transcription</keyword>
<dbReference type="CDD" id="cd06170">
    <property type="entry name" value="LuxR_C_like"/>
    <property type="match status" value="1"/>
</dbReference>
<gene>
    <name evidence="5" type="ORF">OKJ99_06465</name>
</gene>
<keyword evidence="6" id="KW-1185">Reference proteome</keyword>
<feature type="domain" description="HTH luxR-type" evidence="4">
    <location>
        <begin position="86"/>
        <end position="151"/>
    </location>
</feature>
<dbReference type="InterPro" id="IPR036388">
    <property type="entry name" value="WH-like_DNA-bd_sf"/>
</dbReference>
<keyword evidence="2" id="KW-0238">DNA-binding</keyword>
<evidence type="ECO:0000256" key="1">
    <source>
        <dbReference type="ARBA" id="ARBA00023015"/>
    </source>
</evidence>
<evidence type="ECO:0000313" key="5">
    <source>
        <dbReference type="EMBL" id="MEB8337157.1"/>
    </source>
</evidence>
<sequence>MLTAPCPRTIDDPGSTGRVMALRLQLCSLHQESTAADAALTTCLMWVAGVLVEIAGDVADPRTAGALVHRASAALAAVPVPPGNGTRPSPQRLTGRQLAVLQQLQEEVPLRQIADDLYVSYNTVKSHTRAVYRKLGARSRAEALVRARELGLV</sequence>
<dbReference type="Pfam" id="PF00196">
    <property type="entry name" value="GerE"/>
    <property type="match status" value="1"/>
</dbReference>
<dbReference type="SUPFAM" id="SSF46894">
    <property type="entry name" value="C-terminal effector domain of the bipartite response regulators"/>
    <property type="match status" value="1"/>
</dbReference>
<accession>A0ABU6F0J7</accession>
<dbReference type="PANTHER" id="PTHR44688">
    <property type="entry name" value="DNA-BINDING TRANSCRIPTIONAL ACTIVATOR DEVR_DOSR"/>
    <property type="match status" value="1"/>
</dbReference>
<evidence type="ECO:0000259" key="4">
    <source>
        <dbReference type="PROSITE" id="PS50043"/>
    </source>
</evidence>
<evidence type="ECO:0000256" key="2">
    <source>
        <dbReference type="ARBA" id="ARBA00023125"/>
    </source>
</evidence>
<dbReference type="InterPro" id="IPR016032">
    <property type="entry name" value="Sig_transdc_resp-reg_C-effctor"/>
</dbReference>
<dbReference type="SMART" id="SM00421">
    <property type="entry name" value="HTH_LUXR"/>
    <property type="match status" value="1"/>
</dbReference>
<comment type="caution">
    <text evidence="5">The sequence shown here is derived from an EMBL/GenBank/DDBJ whole genome shotgun (WGS) entry which is preliminary data.</text>
</comment>
<dbReference type="PANTHER" id="PTHR44688:SF16">
    <property type="entry name" value="DNA-BINDING TRANSCRIPTIONAL ACTIVATOR DEVR_DOSR"/>
    <property type="match status" value="1"/>
</dbReference>
<dbReference type="Proteomes" id="UP001354931">
    <property type="component" value="Unassembled WGS sequence"/>
</dbReference>
<dbReference type="EMBL" id="JAOZYC010000035">
    <property type="protein sequence ID" value="MEB8337157.1"/>
    <property type="molecule type" value="Genomic_DNA"/>
</dbReference>
<dbReference type="PRINTS" id="PR00038">
    <property type="entry name" value="HTHLUXR"/>
</dbReference>
<evidence type="ECO:0000256" key="3">
    <source>
        <dbReference type="ARBA" id="ARBA00023163"/>
    </source>
</evidence>
<evidence type="ECO:0000313" key="6">
    <source>
        <dbReference type="Proteomes" id="UP001354931"/>
    </source>
</evidence>